<feature type="domain" description="GGDEF" evidence="3">
    <location>
        <begin position="277"/>
        <end position="412"/>
    </location>
</feature>
<dbReference type="InterPro" id="IPR032244">
    <property type="entry name" value="LapD_MoxY_N"/>
</dbReference>
<keyword evidence="1" id="KW-1133">Transmembrane helix</keyword>
<dbReference type="KEGG" id="pdj:D0907_04565"/>
<gene>
    <name evidence="4" type="ORF">D0907_04565</name>
</gene>
<dbReference type="GO" id="GO:0071111">
    <property type="term" value="F:cyclic-guanylate-specific phosphodiesterase activity"/>
    <property type="evidence" value="ECO:0007669"/>
    <property type="project" value="InterPro"/>
</dbReference>
<dbReference type="InterPro" id="IPR029787">
    <property type="entry name" value="Nucleotide_cyclase"/>
</dbReference>
<dbReference type="SMART" id="SM00052">
    <property type="entry name" value="EAL"/>
    <property type="match status" value="1"/>
</dbReference>
<dbReference type="PANTHER" id="PTHR33121:SF79">
    <property type="entry name" value="CYCLIC DI-GMP PHOSPHODIESTERASE PDED-RELATED"/>
    <property type="match status" value="1"/>
</dbReference>
<dbReference type="PROSITE" id="PS50887">
    <property type="entry name" value="GGDEF"/>
    <property type="match status" value="1"/>
</dbReference>
<evidence type="ECO:0000259" key="3">
    <source>
        <dbReference type="PROSITE" id="PS50887"/>
    </source>
</evidence>
<accession>A0AAD0RYV8</accession>
<dbReference type="Gene3D" id="3.30.110.200">
    <property type="match status" value="1"/>
</dbReference>
<protein>
    <submittedName>
        <fullName evidence="4">EAL domain-containing protein</fullName>
    </submittedName>
</protein>
<dbReference type="GeneID" id="99504723"/>
<sequence length="655" mass="74019">MVSVFKVLKRKRNKTITLKQELWIAILTVIIIGFVSSLLISTSSAKEYFTTELRMKNVDNANSLALMLSQMNKDPVEIELLISATFDTGYYHRIELKDPQGDTIIKRIYRGELTLNAPRWFRHLYSLNVAPGIAQVSDGWQQFGTLYVESHSEYTQDALWQSAVHLFYSFLAVAVSACIAGAYFLSKILSPLSDVMKQAVALGEKRFIKSKVPRTYEFAKLVTSMNQLSSRFSRTVKEDRRRLEEMRFKSQHDDLTGLANREYFNATLDTFLQNSQSHGALFLFRVINLDALSDQVGRVEMVSFLRRFSESLVVFLESNEDSFRESQIARMSHVDFLVLFSDVSELKTLSDNVLNIHKQLVAEFAQVELGVSHSCSLIKADDTRGELLTRVDQLLKIAIAQPGCNACINDNVPVHQEHIDADQWRTTIETALKENQLEIALYPVSSFSGSLLQQQISLSLLLNGEKYRFGFYYQWAHRLHLLARLDWSLMKLMILEYGDSEDESILAIELSADTLRDDMAVASILTGLSAYPNLAKRLCFEVRAGFAVKEFSLFRSFCSQVHCIGAKVALKRVGAEFTKLTKIQELGLEMIKIDTVYCHNISFSEDNQTFLRGVCSLAHSLGIKVVAEGVKNPSDQAILHSLGFDGLVAIEERVG</sequence>
<dbReference type="InterPro" id="IPR000160">
    <property type="entry name" value="GGDEF_dom"/>
</dbReference>
<name>A0AAD0RYV8_9GAMM</name>
<feature type="domain" description="EAL" evidence="2">
    <location>
        <begin position="421"/>
        <end position="655"/>
    </location>
</feature>
<dbReference type="Pfam" id="PF00990">
    <property type="entry name" value="GGDEF"/>
    <property type="match status" value="1"/>
</dbReference>
<dbReference type="Proteomes" id="UP000264605">
    <property type="component" value="Chromosome"/>
</dbReference>
<dbReference type="Pfam" id="PF00563">
    <property type="entry name" value="EAL"/>
    <property type="match status" value="1"/>
</dbReference>
<evidence type="ECO:0000256" key="1">
    <source>
        <dbReference type="SAM" id="Phobius"/>
    </source>
</evidence>
<proteinExistence type="predicted"/>
<feature type="transmembrane region" description="Helical" evidence="1">
    <location>
        <begin position="21"/>
        <end position="40"/>
    </location>
</feature>
<dbReference type="InterPro" id="IPR050706">
    <property type="entry name" value="Cyclic-di-GMP_PDE-like"/>
</dbReference>
<dbReference type="SUPFAM" id="SSF141868">
    <property type="entry name" value="EAL domain-like"/>
    <property type="match status" value="1"/>
</dbReference>
<dbReference type="Pfam" id="PF16448">
    <property type="entry name" value="LapD_MoxY_N"/>
    <property type="match status" value="1"/>
</dbReference>
<dbReference type="Gene3D" id="3.20.20.450">
    <property type="entry name" value="EAL domain"/>
    <property type="match status" value="1"/>
</dbReference>
<dbReference type="Gene3D" id="6.20.270.20">
    <property type="entry name" value="LapD/MoxY periplasmic domain"/>
    <property type="match status" value="1"/>
</dbReference>
<evidence type="ECO:0000313" key="4">
    <source>
        <dbReference type="EMBL" id="AXV64603.1"/>
    </source>
</evidence>
<dbReference type="InterPro" id="IPR001633">
    <property type="entry name" value="EAL_dom"/>
</dbReference>
<dbReference type="RefSeq" id="WP_118844079.1">
    <property type="nucleotide sequence ID" value="NZ_CP032090.1"/>
</dbReference>
<dbReference type="Gene3D" id="3.30.70.270">
    <property type="match status" value="1"/>
</dbReference>
<dbReference type="EMBL" id="CP032090">
    <property type="protein sequence ID" value="AXV64603.1"/>
    <property type="molecule type" value="Genomic_DNA"/>
</dbReference>
<dbReference type="PROSITE" id="PS50883">
    <property type="entry name" value="EAL"/>
    <property type="match status" value="1"/>
</dbReference>
<dbReference type="InterPro" id="IPR042461">
    <property type="entry name" value="LapD_MoxY_peri_C"/>
</dbReference>
<dbReference type="AlphaFoldDB" id="A0AAD0RYV8"/>
<feature type="transmembrane region" description="Helical" evidence="1">
    <location>
        <begin position="166"/>
        <end position="186"/>
    </location>
</feature>
<dbReference type="SMART" id="SM00267">
    <property type="entry name" value="GGDEF"/>
    <property type="match status" value="1"/>
</dbReference>
<dbReference type="InterPro" id="IPR035919">
    <property type="entry name" value="EAL_sf"/>
</dbReference>
<keyword evidence="1" id="KW-0472">Membrane</keyword>
<evidence type="ECO:0000313" key="5">
    <source>
        <dbReference type="Proteomes" id="UP000264605"/>
    </source>
</evidence>
<dbReference type="SUPFAM" id="SSF55073">
    <property type="entry name" value="Nucleotide cyclase"/>
    <property type="match status" value="1"/>
</dbReference>
<evidence type="ECO:0000259" key="2">
    <source>
        <dbReference type="PROSITE" id="PS50883"/>
    </source>
</evidence>
<dbReference type="PANTHER" id="PTHR33121">
    <property type="entry name" value="CYCLIC DI-GMP PHOSPHODIESTERASE PDEF"/>
    <property type="match status" value="1"/>
</dbReference>
<organism evidence="4 5">
    <name type="scientific">Pseudoalteromonas lipolytica</name>
    <dbReference type="NCBI Taxonomy" id="570156"/>
    <lineage>
        <taxon>Bacteria</taxon>
        <taxon>Pseudomonadati</taxon>
        <taxon>Pseudomonadota</taxon>
        <taxon>Gammaproteobacteria</taxon>
        <taxon>Alteromonadales</taxon>
        <taxon>Pseudoalteromonadaceae</taxon>
        <taxon>Pseudoalteromonas</taxon>
    </lineage>
</organism>
<reference evidence="4 5" key="1">
    <citation type="submission" date="2018-08" db="EMBL/GenBank/DDBJ databases">
        <title>Draft genome sequence of Pseudoalteromonas donghaensis HJ51.</title>
        <authorList>
            <person name="Oh J."/>
            <person name="Roh D."/>
        </authorList>
    </citation>
    <scope>NUCLEOTIDE SEQUENCE [LARGE SCALE GENOMIC DNA]</scope>
    <source>
        <strain evidence="4 5">HJ51</strain>
    </source>
</reference>
<dbReference type="InterPro" id="IPR043128">
    <property type="entry name" value="Rev_trsase/Diguanyl_cyclase"/>
</dbReference>
<keyword evidence="1" id="KW-0812">Transmembrane</keyword>